<sequence length="149" mass="16643">MFETSPISYHSKDCKRAIKQTKDLSAKPLSNDGILSMCLCNDSPIFVLLQNVLQDQDSIEVPVNLASGSTDGRKVTRRKFTFKTHGKDDRSASERRSHIQISTPSDFMHVVHMGPAPATELQKNFIDLQSNHSHTSSDKDSLNRSVNND</sequence>
<name>A0AAE9A2X6_CAEBR</name>
<gene>
    <name evidence="2" type="ORF">L3Y34_008510</name>
</gene>
<evidence type="ECO:0000313" key="3">
    <source>
        <dbReference type="Proteomes" id="UP000827892"/>
    </source>
</evidence>
<evidence type="ECO:0000259" key="1">
    <source>
        <dbReference type="SMART" id="SM00285"/>
    </source>
</evidence>
<feature type="domain" description="CRIB" evidence="1">
    <location>
        <begin position="101"/>
        <end position="139"/>
    </location>
</feature>
<organism evidence="2 3">
    <name type="scientific">Caenorhabditis briggsae</name>
    <dbReference type="NCBI Taxonomy" id="6238"/>
    <lineage>
        <taxon>Eukaryota</taxon>
        <taxon>Metazoa</taxon>
        <taxon>Ecdysozoa</taxon>
        <taxon>Nematoda</taxon>
        <taxon>Chromadorea</taxon>
        <taxon>Rhabditida</taxon>
        <taxon>Rhabditina</taxon>
        <taxon>Rhabditomorpha</taxon>
        <taxon>Rhabditoidea</taxon>
        <taxon>Rhabditidae</taxon>
        <taxon>Peloderinae</taxon>
        <taxon>Caenorhabditis</taxon>
    </lineage>
</organism>
<protein>
    <recommendedName>
        <fullName evidence="1">CRIB domain-containing protein</fullName>
    </recommendedName>
</protein>
<accession>A0AAE9A2X6</accession>
<dbReference type="CDD" id="cd00132">
    <property type="entry name" value="CRIB"/>
    <property type="match status" value="1"/>
</dbReference>
<dbReference type="EMBL" id="CP090895">
    <property type="protein sequence ID" value="ULT90195.1"/>
    <property type="molecule type" value="Genomic_DNA"/>
</dbReference>
<reference evidence="2 3" key="1">
    <citation type="submission" date="2022-02" db="EMBL/GenBank/DDBJ databases">
        <title>Chromosome-level reference genomes for two strains of Caenorhabditis briggsae: an improved platform for comparative genomics.</title>
        <authorList>
            <person name="Stevens L."/>
            <person name="Andersen E.C."/>
        </authorList>
    </citation>
    <scope>NUCLEOTIDE SEQUENCE [LARGE SCALE GENOMIC DNA]</scope>
    <source>
        <strain evidence="2">QX1410_ONT</strain>
        <tissue evidence="2">Whole-organism</tissue>
    </source>
</reference>
<proteinExistence type="predicted"/>
<dbReference type="InterPro" id="IPR000095">
    <property type="entry name" value="CRIB_dom"/>
</dbReference>
<dbReference type="AlphaFoldDB" id="A0AAE9A2X6"/>
<evidence type="ECO:0000313" key="2">
    <source>
        <dbReference type="EMBL" id="ULT90195.1"/>
    </source>
</evidence>
<dbReference type="SMART" id="SM00285">
    <property type="entry name" value="PBD"/>
    <property type="match status" value="1"/>
</dbReference>
<dbReference type="Proteomes" id="UP000827892">
    <property type="component" value="Chromosome V"/>
</dbReference>